<accession>E7RD76</accession>
<dbReference type="AlphaFoldDB" id="E7RD76"/>
<dbReference type="EMBL" id="AEPB01000007">
    <property type="protein sequence ID" value="EGA91026.1"/>
    <property type="molecule type" value="Genomic_DNA"/>
</dbReference>
<name>E7RD76_9BACL</name>
<evidence type="ECO:0000313" key="2">
    <source>
        <dbReference type="Proteomes" id="UP000003052"/>
    </source>
</evidence>
<dbReference type="PROSITE" id="PS51257">
    <property type="entry name" value="PROKAR_LIPOPROTEIN"/>
    <property type="match status" value="1"/>
</dbReference>
<reference evidence="1 2" key="1">
    <citation type="journal article" date="2011" name="J. Bacteriol.">
        <title>The Draft Genome of Planococcus donghaensis MPA1U2 Reveals Nonsporulation Pathways Controlled by a Conserved Spo0A Regulon.</title>
        <authorList>
            <person name="Pearson M.D."/>
            <person name="Noller H.F."/>
        </authorList>
    </citation>
    <scope>NUCLEOTIDE SEQUENCE [LARGE SCALE GENOMIC DNA]</scope>
    <source>
        <strain evidence="1 2">MPA1U2</strain>
    </source>
</reference>
<sequence length="83" mass="9058">MIKQLGSMIIMGAVILTGCSDNTESKKEIPYSGELNHVHGIGYAGDNGGLYFAAHTGLKIYREGSWFAVSDDFFDYMGFNAID</sequence>
<dbReference type="Proteomes" id="UP000003052">
    <property type="component" value="Unassembled WGS sequence"/>
</dbReference>
<protein>
    <submittedName>
        <fullName evidence="1">Uncharacterized protein</fullName>
    </submittedName>
</protein>
<evidence type="ECO:0000313" key="1">
    <source>
        <dbReference type="EMBL" id="EGA91026.1"/>
    </source>
</evidence>
<dbReference type="RefSeq" id="WP_008428437.1">
    <property type="nucleotide sequence ID" value="NZ_AEPB01000007.1"/>
</dbReference>
<organism evidence="1 2">
    <name type="scientific">Planococcus donghaensis MPA1U2</name>
    <dbReference type="NCBI Taxonomy" id="933115"/>
    <lineage>
        <taxon>Bacteria</taxon>
        <taxon>Bacillati</taxon>
        <taxon>Bacillota</taxon>
        <taxon>Bacilli</taxon>
        <taxon>Bacillales</taxon>
        <taxon>Caryophanaceae</taxon>
        <taxon>Planococcus</taxon>
    </lineage>
</organism>
<dbReference type="eggNOG" id="COG4447">
    <property type="taxonomic scope" value="Bacteria"/>
</dbReference>
<gene>
    <name evidence="1" type="ORF">GPDM_02020</name>
</gene>
<proteinExistence type="predicted"/>
<comment type="caution">
    <text evidence="1">The sequence shown here is derived from an EMBL/GenBank/DDBJ whole genome shotgun (WGS) entry which is preliminary data.</text>
</comment>